<evidence type="ECO:0000313" key="3">
    <source>
        <dbReference type="Proteomes" id="UP000014803"/>
    </source>
</evidence>
<dbReference type="KEGG" id="scu:SCE1572_00010"/>
<feature type="compositionally biased region" description="Low complexity" evidence="1">
    <location>
        <begin position="1"/>
        <end position="10"/>
    </location>
</feature>
<evidence type="ECO:0000313" key="2">
    <source>
        <dbReference type="EMBL" id="AGP33021.1"/>
    </source>
</evidence>
<reference evidence="2 3" key="1">
    <citation type="journal article" date="2013" name="Sci. Rep.">
        <title>Extraordinary expansion of a Sorangium cellulosum genome from an alkaline milieu.</title>
        <authorList>
            <person name="Han K."/>
            <person name="Li Z.F."/>
            <person name="Peng R."/>
            <person name="Zhu L.P."/>
            <person name="Zhou T."/>
            <person name="Wang L.G."/>
            <person name="Li S.G."/>
            <person name="Zhang X.B."/>
            <person name="Hu W."/>
            <person name="Wu Z.H."/>
            <person name="Qin N."/>
            <person name="Li Y.Z."/>
        </authorList>
    </citation>
    <scope>NUCLEOTIDE SEQUENCE [LARGE SCALE GENOMIC DNA]</scope>
    <source>
        <strain evidence="2 3">So0157-2</strain>
    </source>
</reference>
<dbReference type="STRING" id="1254432.SCE1572_00010"/>
<gene>
    <name evidence="2" type="ORF">SCE1572_00010</name>
</gene>
<dbReference type="HOGENOM" id="CLU_3405499_0_0_7"/>
<proteinExistence type="predicted"/>
<sequence>MTRGPAAGPASERRRARRAEAVPSGAPRAL</sequence>
<protein>
    <submittedName>
        <fullName evidence="2">Uncharacterized protein</fullName>
    </submittedName>
</protein>
<dbReference type="EMBL" id="CP003969">
    <property type="protein sequence ID" value="AGP33021.1"/>
    <property type="molecule type" value="Genomic_DNA"/>
</dbReference>
<dbReference type="Proteomes" id="UP000014803">
    <property type="component" value="Chromosome"/>
</dbReference>
<name>S4XKP1_SORCE</name>
<organism evidence="2 3">
    <name type="scientific">Sorangium cellulosum So0157-2</name>
    <dbReference type="NCBI Taxonomy" id="1254432"/>
    <lineage>
        <taxon>Bacteria</taxon>
        <taxon>Pseudomonadati</taxon>
        <taxon>Myxococcota</taxon>
        <taxon>Polyangia</taxon>
        <taxon>Polyangiales</taxon>
        <taxon>Polyangiaceae</taxon>
        <taxon>Sorangium</taxon>
    </lineage>
</organism>
<evidence type="ECO:0000256" key="1">
    <source>
        <dbReference type="SAM" id="MobiDB-lite"/>
    </source>
</evidence>
<feature type="region of interest" description="Disordered" evidence="1">
    <location>
        <begin position="1"/>
        <end position="30"/>
    </location>
</feature>
<accession>S4XKP1</accession>
<dbReference type="AlphaFoldDB" id="S4XKP1"/>